<dbReference type="AlphaFoldDB" id="A0A2G3PM85"/>
<evidence type="ECO:0000259" key="2">
    <source>
        <dbReference type="Pfam" id="PF19348"/>
    </source>
</evidence>
<comment type="caution">
    <text evidence="3">The sequence shown here is derived from an EMBL/GenBank/DDBJ whole genome shotgun (WGS) entry which is preliminary data.</text>
</comment>
<name>A0A2G3PM85_WILMA</name>
<protein>
    <submittedName>
        <fullName evidence="3">Preprotein translocase subunit SecA</fullName>
    </submittedName>
</protein>
<dbReference type="EMBL" id="PEBD01000008">
    <property type="protein sequence ID" value="PHV66925.1"/>
    <property type="molecule type" value="Genomic_DNA"/>
</dbReference>
<gene>
    <name evidence="3" type="ORF">CSW57_11840</name>
</gene>
<reference evidence="3 4" key="1">
    <citation type="submission" date="2017-10" db="EMBL/GenBank/DDBJ databases">
        <title>The draft genome sequence of Williamsia sp. BULT 1.1 isolated from the semi-arid grassland soils from South Africa.</title>
        <authorList>
            <person name="Kabwe M.H."/>
            <person name="Govender N."/>
            <person name="Mutseka Lunga P."/>
            <person name="Vikram S."/>
            <person name="Makhalanyane T.P."/>
        </authorList>
    </citation>
    <scope>NUCLEOTIDE SEQUENCE [LARGE SCALE GENOMIC DNA]</scope>
    <source>
        <strain evidence="3 4">BULT 1.1</strain>
    </source>
</reference>
<accession>A0A2G3PM85</accession>
<feature type="compositionally biased region" description="Basic and acidic residues" evidence="1">
    <location>
        <begin position="17"/>
        <end position="26"/>
    </location>
</feature>
<dbReference type="RefSeq" id="WP_099382930.1">
    <property type="nucleotide sequence ID" value="NZ_PEBD01000008.1"/>
</dbReference>
<feature type="region of interest" description="Disordered" evidence="1">
    <location>
        <begin position="1"/>
        <end position="26"/>
    </location>
</feature>
<sequence>MAKKSKRGSGPRPGSNRAERVAARKERQAQATAPLFRPFAGIAAECDLVALRAFVASATAELPLTAPGTNPVRLVTVLPGAGPALVREESGAAVGLVALQTQPEHEEPGAALAAAIRWATEGAAGETFSEVDIAEAGALEDVLDPAAALDITVHNDFNWWIEGQENPAPQITAMIEQANASIMPTARLAGDFVGAPWWVDAGERAHLRWIRPEPEDDVMAALARVHASGGLTLGEGSRFAGSFRTHGLLVPVFDLDRELHPTEWTAGVETFNNRLNEALASDAELTSDERRSRDGIRARQVTLR</sequence>
<evidence type="ECO:0000313" key="3">
    <source>
        <dbReference type="EMBL" id="PHV66925.1"/>
    </source>
</evidence>
<dbReference type="InterPro" id="IPR045970">
    <property type="entry name" value="DUF5926"/>
</dbReference>
<dbReference type="Pfam" id="PF19348">
    <property type="entry name" value="DUF5926"/>
    <property type="match status" value="1"/>
</dbReference>
<proteinExistence type="predicted"/>
<dbReference type="Proteomes" id="UP000225108">
    <property type="component" value="Unassembled WGS sequence"/>
</dbReference>
<evidence type="ECO:0000313" key="4">
    <source>
        <dbReference type="Proteomes" id="UP000225108"/>
    </source>
</evidence>
<organism evidence="3 4">
    <name type="scientific">Williamsia marianensis</name>
    <dbReference type="NCBI Taxonomy" id="85044"/>
    <lineage>
        <taxon>Bacteria</taxon>
        <taxon>Bacillati</taxon>
        <taxon>Actinomycetota</taxon>
        <taxon>Actinomycetes</taxon>
        <taxon>Mycobacteriales</taxon>
        <taxon>Nocardiaceae</taxon>
        <taxon>Williamsia</taxon>
    </lineage>
</organism>
<feature type="domain" description="DUF5926" evidence="2">
    <location>
        <begin position="38"/>
        <end position="304"/>
    </location>
</feature>
<evidence type="ECO:0000256" key="1">
    <source>
        <dbReference type="SAM" id="MobiDB-lite"/>
    </source>
</evidence>